<name>A0ABT9ADU0_9BACT</name>
<proteinExistence type="predicted"/>
<evidence type="ECO:0000259" key="2">
    <source>
        <dbReference type="Pfam" id="PF18962"/>
    </source>
</evidence>
<dbReference type="RefSeq" id="WP_305012002.1">
    <property type="nucleotide sequence ID" value="NZ_JAUQSX010000006.1"/>
</dbReference>
<keyword evidence="1" id="KW-0732">Signal</keyword>
<dbReference type="Proteomes" id="UP001167796">
    <property type="component" value="Unassembled WGS sequence"/>
</dbReference>
<dbReference type="InterPro" id="IPR026444">
    <property type="entry name" value="Secre_tail"/>
</dbReference>
<gene>
    <name evidence="3" type="ORF">Q5H92_13210</name>
</gene>
<evidence type="ECO:0000313" key="4">
    <source>
        <dbReference type="Proteomes" id="UP001167796"/>
    </source>
</evidence>
<reference evidence="3" key="1">
    <citation type="submission" date="2023-07" db="EMBL/GenBank/DDBJ databases">
        <authorList>
            <person name="Kim M.K."/>
        </authorList>
    </citation>
    <scope>NUCLEOTIDE SEQUENCE</scope>
    <source>
        <strain evidence="3">M29</strain>
    </source>
</reference>
<keyword evidence="4" id="KW-1185">Reference proteome</keyword>
<feature type="chain" id="PRO_5046549179" evidence="1">
    <location>
        <begin position="29"/>
        <end position="567"/>
    </location>
</feature>
<accession>A0ABT9ADU0</accession>
<feature type="signal peptide" evidence="1">
    <location>
        <begin position="1"/>
        <end position="28"/>
    </location>
</feature>
<dbReference type="EMBL" id="JAUQSX010000006">
    <property type="protein sequence ID" value="MDO7847325.1"/>
    <property type="molecule type" value="Genomic_DNA"/>
</dbReference>
<sequence length="567" mass="59324">MKTRLLQLAAGWARCCGLLLLLAGSARAQFSTVPSQTQFVCNATGNQVGVQAFADGAGGSYSVWIDKRNGNNTGLGTAIYAQHLSAAGVALLPANGLRLFQTGSREIFGLRAIAWRSGMLVAWVQGAFGVGGDTVRCQYYSTAGVPQWATPTLIAARVLPGIIYESEQGLNIIPTSTGATITHALALNGGSARFTFNQVNTAGVRAYPNNDRQIQVLPQSIFALDYYHTVGDGADGFYMVASAGGFGREIYAQRFNAAGVAAWASYAIVSAGGASGRGSDWQLLTDPANNLYVAWTSNGGDPLVAKVLPGGALGWASPGYVALSTDPAYQTNPYALWHDSALWMIWEDARGGSGSFDYKCYAQKIDAAGTLAWAANGVPVYALSAGYPRPKLAPSDNGSVMAFYATDTNAANFRVQKLLPTGALAFTAPGVILHSVADNRPHLLDYVPVGQPNGSVQVYWASPGAAPTGSDICVGRIQSSGTLLSTEKAAEALGFAVYPNPATSGLKLQLPNGARPTGLRLYDAQGRLVRAFADGAASLPLRGLPVGLYVLRATLAGQEVSRRVAVE</sequence>
<evidence type="ECO:0000313" key="3">
    <source>
        <dbReference type="EMBL" id="MDO7847325.1"/>
    </source>
</evidence>
<dbReference type="NCBIfam" id="TIGR04183">
    <property type="entry name" value="Por_Secre_tail"/>
    <property type="match status" value="1"/>
</dbReference>
<comment type="caution">
    <text evidence="3">The sequence shown here is derived from an EMBL/GenBank/DDBJ whole genome shotgun (WGS) entry which is preliminary data.</text>
</comment>
<protein>
    <submittedName>
        <fullName evidence="3">T9SS type A sorting domain-containing protein</fullName>
    </submittedName>
</protein>
<evidence type="ECO:0000256" key="1">
    <source>
        <dbReference type="SAM" id="SignalP"/>
    </source>
</evidence>
<dbReference type="Pfam" id="PF18962">
    <property type="entry name" value="Por_Secre_tail"/>
    <property type="match status" value="1"/>
</dbReference>
<organism evidence="3 4">
    <name type="scientific">Hymenobacter mellowenesis</name>
    <dbReference type="NCBI Taxonomy" id="3063995"/>
    <lineage>
        <taxon>Bacteria</taxon>
        <taxon>Pseudomonadati</taxon>
        <taxon>Bacteroidota</taxon>
        <taxon>Cytophagia</taxon>
        <taxon>Cytophagales</taxon>
        <taxon>Hymenobacteraceae</taxon>
        <taxon>Hymenobacter</taxon>
    </lineage>
</organism>
<feature type="domain" description="Secretion system C-terminal sorting" evidence="2">
    <location>
        <begin position="497"/>
        <end position="564"/>
    </location>
</feature>